<dbReference type="Proteomes" id="UP001243364">
    <property type="component" value="Unassembled WGS sequence"/>
</dbReference>
<evidence type="ECO:0000256" key="1">
    <source>
        <dbReference type="SAM" id="SignalP"/>
    </source>
</evidence>
<organism evidence="2 3">
    <name type="scientific">Streptomyces achromogenes</name>
    <dbReference type="NCBI Taxonomy" id="67255"/>
    <lineage>
        <taxon>Bacteria</taxon>
        <taxon>Bacillati</taxon>
        <taxon>Actinomycetota</taxon>
        <taxon>Actinomycetes</taxon>
        <taxon>Kitasatosporales</taxon>
        <taxon>Streptomycetaceae</taxon>
        <taxon>Streptomyces</taxon>
    </lineage>
</organism>
<keyword evidence="1" id="KW-0732">Signal</keyword>
<feature type="chain" id="PRO_5046942967" evidence="1">
    <location>
        <begin position="22"/>
        <end position="43"/>
    </location>
</feature>
<comment type="caution">
    <text evidence="2">The sequence shown here is derived from an EMBL/GenBank/DDBJ whole genome shotgun (WGS) entry which is preliminary data.</text>
</comment>
<reference evidence="2 3" key="1">
    <citation type="submission" date="2023-07" db="EMBL/GenBank/DDBJ databases">
        <title>Comparative genomics of wheat-associated soil bacteria to identify genetic determinants of phenazine resistance.</title>
        <authorList>
            <person name="Mouncey N."/>
        </authorList>
    </citation>
    <scope>NUCLEOTIDE SEQUENCE [LARGE SCALE GENOMIC DNA]</scope>
    <source>
        <strain evidence="2 3">W4I19-2</strain>
    </source>
</reference>
<dbReference type="RefSeq" id="WP_307044046.1">
    <property type="nucleotide sequence ID" value="NZ_JAUSYA010000001.1"/>
</dbReference>
<name>A0ABU0Q2R3_STRAH</name>
<evidence type="ECO:0000313" key="2">
    <source>
        <dbReference type="EMBL" id="MDQ0684646.1"/>
    </source>
</evidence>
<feature type="signal peptide" evidence="1">
    <location>
        <begin position="1"/>
        <end position="21"/>
    </location>
</feature>
<dbReference type="EMBL" id="JAUSYA010000001">
    <property type="protein sequence ID" value="MDQ0684646.1"/>
    <property type="molecule type" value="Genomic_DNA"/>
</dbReference>
<evidence type="ECO:0000313" key="3">
    <source>
        <dbReference type="Proteomes" id="UP001243364"/>
    </source>
</evidence>
<accession>A0ABU0Q2R3</accession>
<gene>
    <name evidence="2" type="ORF">QFZ56_003609</name>
</gene>
<sequence length="43" mass="4490">MKRISRILLAALAVLTLGASAAVVAQGGQPMRNTAQQASIEWP</sequence>
<protein>
    <submittedName>
        <fullName evidence="2">Uncharacterized protein</fullName>
    </submittedName>
</protein>
<keyword evidence="3" id="KW-1185">Reference proteome</keyword>
<proteinExistence type="predicted"/>